<evidence type="ECO:0000259" key="10">
    <source>
        <dbReference type="Pfam" id="PF25137"/>
    </source>
</evidence>
<evidence type="ECO:0000256" key="5">
    <source>
        <dbReference type="ARBA" id="ARBA00023002"/>
    </source>
</evidence>
<feature type="domain" description="Fe-containing alcohol dehydrogenase-like C-terminal" evidence="10">
    <location>
        <begin position="242"/>
        <end position="426"/>
    </location>
</feature>
<protein>
    <recommendedName>
        <fullName evidence="3">hydroxyacid-oxoacid transhydrogenase</fullName>
        <ecNumber evidence="3">1.1.99.24</ecNumber>
    </recommendedName>
</protein>
<proteinExistence type="inferred from homology"/>
<dbReference type="Gene3D" id="1.20.1090.10">
    <property type="entry name" value="Dehydroquinate synthase-like - alpha domain"/>
    <property type="match status" value="1"/>
</dbReference>
<keyword evidence="8" id="KW-0812">Transmembrane</keyword>
<sequence length="430" mass="45591">MAAENTAATSDRERAFKLETTPITFGPGASEEAGWEMKRLGARRVMIVSDPGVVRAGITGNVREILEAEGIECEVFDGVHVEPTLESLQEATDFATEGGFDGFVGVGGGSSLDTAKVVSLVATHPAPVMEYVHPPVGSGRKPPSPLKPLLAVPTTAGTGSEATGIAVLDLPDLRTKAAISHPFLRPAHGIVDPLLTRSIPHDVTAACGLDVVCHAVESFTARPFDSRPAPETPGDRPPFQGSNPVSDIWAARALEYGGQYLRRAVNDGEDMEARGNMMLAASIAGIGFGSAGTAIPHACAYPIASLKHAFRSPGYPDEPFVPHGFAVIVTAPAAFRFTYSANPKKHRRAAELLASEPIPNPDEDTLPDIITRLMRDVGAPSGLRELGYDESDIDDLISGARKQQRQLGIAPREAGPDELAGIFRESLENW</sequence>
<keyword evidence="8" id="KW-0472">Membrane</keyword>
<dbReference type="InterPro" id="IPR056798">
    <property type="entry name" value="ADH_Fe_C"/>
</dbReference>
<accession>A0A6J4QFG2</accession>
<dbReference type="InterPro" id="IPR042157">
    <property type="entry name" value="HOT"/>
</dbReference>
<dbReference type="FunFam" id="3.40.50.1970:FF:000003">
    <property type="entry name" value="Alcohol dehydrogenase, iron-containing"/>
    <property type="match status" value="1"/>
</dbReference>
<dbReference type="Pfam" id="PF00465">
    <property type="entry name" value="Fe-ADH"/>
    <property type="match status" value="1"/>
</dbReference>
<organism evidence="11">
    <name type="scientific">uncultured Rubrobacteraceae bacterium</name>
    <dbReference type="NCBI Taxonomy" id="349277"/>
    <lineage>
        <taxon>Bacteria</taxon>
        <taxon>Bacillati</taxon>
        <taxon>Actinomycetota</taxon>
        <taxon>Rubrobacteria</taxon>
        <taxon>Rubrobacterales</taxon>
        <taxon>Rubrobacteraceae</taxon>
        <taxon>environmental samples</taxon>
    </lineage>
</organism>
<gene>
    <name evidence="11" type="ORF">AVDCRST_MAG78-2504</name>
</gene>
<evidence type="ECO:0000256" key="1">
    <source>
        <dbReference type="ARBA" id="ARBA00000813"/>
    </source>
</evidence>
<comment type="catalytic activity">
    <reaction evidence="1">
        <text>(S)-3-hydroxybutanoate + 2-oxoglutarate = (R)-2-hydroxyglutarate + acetoacetate</text>
        <dbReference type="Rhea" id="RHEA:23048"/>
        <dbReference type="ChEBI" id="CHEBI:11047"/>
        <dbReference type="ChEBI" id="CHEBI:13705"/>
        <dbReference type="ChEBI" id="CHEBI:15801"/>
        <dbReference type="ChEBI" id="CHEBI:16810"/>
        <dbReference type="EC" id="1.1.99.24"/>
    </reaction>
</comment>
<dbReference type="EMBL" id="CADCVB010000168">
    <property type="protein sequence ID" value="CAA9441669.1"/>
    <property type="molecule type" value="Genomic_DNA"/>
</dbReference>
<dbReference type="Pfam" id="PF25137">
    <property type="entry name" value="ADH_Fe_C"/>
    <property type="match status" value="1"/>
</dbReference>
<evidence type="ECO:0000256" key="7">
    <source>
        <dbReference type="SAM" id="MobiDB-lite"/>
    </source>
</evidence>
<dbReference type="Gene3D" id="3.40.50.1970">
    <property type="match status" value="1"/>
</dbReference>
<evidence type="ECO:0000313" key="11">
    <source>
        <dbReference type="EMBL" id="CAA9441669.1"/>
    </source>
</evidence>
<evidence type="ECO:0000256" key="8">
    <source>
        <dbReference type="SAM" id="Phobius"/>
    </source>
</evidence>
<keyword evidence="5 11" id="KW-0560">Oxidoreductase</keyword>
<dbReference type="GO" id="GO:0004022">
    <property type="term" value="F:alcohol dehydrogenase (NAD+) activity"/>
    <property type="evidence" value="ECO:0007669"/>
    <property type="project" value="InterPro"/>
</dbReference>
<dbReference type="InterPro" id="IPR039697">
    <property type="entry name" value="Alcohol_dehydrogenase_Fe"/>
</dbReference>
<comment type="similarity">
    <text evidence="2">Belongs to the iron-containing alcohol dehydrogenase family. Hydroxyacid-oxoacid transhydrogenase subfamily.</text>
</comment>
<dbReference type="AlphaFoldDB" id="A0A6J4QFG2"/>
<keyword evidence="4" id="KW-0809">Transit peptide</keyword>
<dbReference type="GO" id="GO:0046872">
    <property type="term" value="F:metal ion binding"/>
    <property type="evidence" value="ECO:0007669"/>
    <property type="project" value="InterPro"/>
</dbReference>
<feature type="domain" description="Alcohol dehydrogenase iron-type/glycerol dehydrogenase GldA" evidence="9">
    <location>
        <begin position="22"/>
        <end position="193"/>
    </location>
</feature>
<feature type="region of interest" description="Disordered" evidence="7">
    <location>
        <begin position="223"/>
        <end position="242"/>
    </location>
</feature>
<dbReference type="SUPFAM" id="SSF56796">
    <property type="entry name" value="Dehydroquinate synthase-like"/>
    <property type="match status" value="1"/>
</dbReference>
<feature type="transmembrane region" description="Helical" evidence="8">
    <location>
        <begin position="320"/>
        <end position="339"/>
    </location>
</feature>
<dbReference type="EC" id="1.1.99.24" evidence="3"/>
<keyword evidence="8" id="KW-1133">Transmembrane helix</keyword>
<dbReference type="InterPro" id="IPR001670">
    <property type="entry name" value="ADH_Fe/GldA"/>
</dbReference>
<dbReference type="CDD" id="cd08190">
    <property type="entry name" value="HOT"/>
    <property type="match status" value="1"/>
</dbReference>
<name>A0A6J4QFG2_9ACTN</name>
<dbReference type="GO" id="GO:0047988">
    <property type="term" value="F:hydroxyacid-oxoacid transhydrogenase activity"/>
    <property type="evidence" value="ECO:0007669"/>
    <property type="project" value="UniProtKB-EC"/>
</dbReference>
<evidence type="ECO:0000256" key="2">
    <source>
        <dbReference type="ARBA" id="ARBA00010005"/>
    </source>
</evidence>
<evidence type="ECO:0000256" key="3">
    <source>
        <dbReference type="ARBA" id="ARBA00013182"/>
    </source>
</evidence>
<evidence type="ECO:0000256" key="6">
    <source>
        <dbReference type="ARBA" id="ARBA00049496"/>
    </source>
</evidence>
<reference evidence="11" key="1">
    <citation type="submission" date="2020-02" db="EMBL/GenBank/DDBJ databases">
        <authorList>
            <person name="Meier V. D."/>
        </authorList>
    </citation>
    <scope>NUCLEOTIDE SEQUENCE</scope>
    <source>
        <strain evidence="11">AVDCRST_MAG78</strain>
    </source>
</reference>
<evidence type="ECO:0000256" key="4">
    <source>
        <dbReference type="ARBA" id="ARBA00022946"/>
    </source>
</evidence>
<dbReference type="PANTHER" id="PTHR11496:SF83">
    <property type="entry name" value="HYDROXYACID-OXOACID TRANSHYDROGENASE, MITOCHONDRIAL"/>
    <property type="match status" value="1"/>
</dbReference>
<comment type="catalytic activity">
    <reaction evidence="6">
        <text>4-hydroxybutanoate + 2-oxoglutarate = (R)-2-hydroxyglutarate + succinate semialdehyde</text>
        <dbReference type="Rhea" id="RHEA:24734"/>
        <dbReference type="ChEBI" id="CHEBI:15801"/>
        <dbReference type="ChEBI" id="CHEBI:16724"/>
        <dbReference type="ChEBI" id="CHEBI:16810"/>
        <dbReference type="ChEBI" id="CHEBI:57706"/>
        <dbReference type="EC" id="1.1.99.24"/>
    </reaction>
</comment>
<dbReference type="PANTHER" id="PTHR11496">
    <property type="entry name" value="ALCOHOL DEHYDROGENASE"/>
    <property type="match status" value="1"/>
</dbReference>
<evidence type="ECO:0000259" key="9">
    <source>
        <dbReference type="Pfam" id="PF00465"/>
    </source>
</evidence>